<organism evidence="4">
    <name type="scientific">Thelazia callipaeda</name>
    <name type="common">Oriental eyeworm</name>
    <name type="synonym">Parasitic nematode</name>
    <dbReference type="NCBI Taxonomy" id="103827"/>
    <lineage>
        <taxon>Eukaryota</taxon>
        <taxon>Metazoa</taxon>
        <taxon>Ecdysozoa</taxon>
        <taxon>Nematoda</taxon>
        <taxon>Chromadorea</taxon>
        <taxon>Rhabditida</taxon>
        <taxon>Spirurina</taxon>
        <taxon>Spiruromorpha</taxon>
        <taxon>Thelazioidea</taxon>
        <taxon>Thelaziidae</taxon>
        <taxon>Thelazia</taxon>
    </lineage>
</organism>
<dbReference type="WBParaSite" id="TCLT_0000577201-mRNA-1">
    <property type="protein sequence ID" value="TCLT_0000577201-mRNA-1"/>
    <property type="gene ID" value="TCLT_0000577201"/>
</dbReference>
<dbReference type="EMBL" id="UYYF01004362">
    <property type="protein sequence ID" value="VDN03045.1"/>
    <property type="molecule type" value="Genomic_DNA"/>
</dbReference>
<dbReference type="AlphaFoldDB" id="A0A0N5CZ69"/>
<evidence type="ECO:0000313" key="4">
    <source>
        <dbReference type="WBParaSite" id="TCLT_0000577201-mRNA-1"/>
    </source>
</evidence>
<proteinExistence type="predicted"/>
<evidence type="ECO:0000313" key="2">
    <source>
        <dbReference type="EMBL" id="VDN03045.1"/>
    </source>
</evidence>
<reference evidence="4" key="1">
    <citation type="submission" date="2017-02" db="UniProtKB">
        <authorList>
            <consortium name="WormBaseParasite"/>
        </authorList>
    </citation>
    <scope>IDENTIFICATION</scope>
</reference>
<feature type="compositionally biased region" description="Low complexity" evidence="1">
    <location>
        <begin position="67"/>
        <end position="78"/>
    </location>
</feature>
<accession>A0A0N5CZ69</accession>
<sequence length="78" mass="8603">MTKKRELNEKKLNKSKIVSDISVKTVVVEGDEYIRNTFSFFNLLTPPSPLPPPLPPPLSPTLPQLPLPLALPSSLPTN</sequence>
<feature type="compositionally biased region" description="Pro residues" evidence="1">
    <location>
        <begin position="49"/>
        <end position="66"/>
    </location>
</feature>
<protein>
    <submittedName>
        <fullName evidence="2 4">Uncharacterized protein</fullName>
    </submittedName>
</protein>
<feature type="region of interest" description="Disordered" evidence="1">
    <location>
        <begin position="49"/>
        <end position="78"/>
    </location>
</feature>
<evidence type="ECO:0000256" key="1">
    <source>
        <dbReference type="SAM" id="MobiDB-lite"/>
    </source>
</evidence>
<evidence type="ECO:0000313" key="3">
    <source>
        <dbReference type="Proteomes" id="UP000276776"/>
    </source>
</evidence>
<reference evidence="2 3" key="2">
    <citation type="submission" date="2018-11" db="EMBL/GenBank/DDBJ databases">
        <authorList>
            <consortium name="Pathogen Informatics"/>
        </authorList>
    </citation>
    <scope>NUCLEOTIDE SEQUENCE [LARGE SCALE GENOMIC DNA]</scope>
</reference>
<gene>
    <name evidence="2" type="ORF">TCLT_LOCUS5761</name>
</gene>
<name>A0A0N5CZ69_THECL</name>
<keyword evidence="3" id="KW-1185">Reference proteome</keyword>
<dbReference type="Proteomes" id="UP000276776">
    <property type="component" value="Unassembled WGS sequence"/>
</dbReference>